<dbReference type="Proteomes" id="UP000076722">
    <property type="component" value="Unassembled WGS sequence"/>
</dbReference>
<gene>
    <name evidence="1" type="ORF">SISNIDRAFT_466802</name>
</gene>
<name>A0A164TJ52_9AGAM</name>
<organism evidence="1 2">
    <name type="scientific">Sistotremastrum niveocremeum HHB9708</name>
    <dbReference type="NCBI Taxonomy" id="1314777"/>
    <lineage>
        <taxon>Eukaryota</taxon>
        <taxon>Fungi</taxon>
        <taxon>Dikarya</taxon>
        <taxon>Basidiomycota</taxon>
        <taxon>Agaricomycotina</taxon>
        <taxon>Agaricomycetes</taxon>
        <taxon>Sistotremastrales</taxon>
        <taxon>Sistotremastraceae</taxon>
        <taxon>Sertulicium</taxon>
        <taxon>Sertulicium niveocremeum</taxon>
    </lineage>
</organism>
<keyword evidence="2" id="KW-1185">Reference proteome</keyword>
<accession>A0A164TJ52</accession>
<dbReference type="SUPFAM" id="SSF48371">
    <property type="entry name" value="ARM repeat"/>
    <property type="match status" value="1"/>
</dbReference>
<dbReference type="InterPro" id="IPR016024">
    <property type="entry name" value="ARM-type_fold"/>
</dbReference>
<dbReference type="EMBL" id="KV419410">
    <property type="protein sequence ID" value="KZS92409.1"/>
    <property type="molecule type" value="Genomic_DNA"/>
</dbReference>
<proteinExistence type="predicted"/>
<evidence type="ECO:0000313" key="2">
    <source>
        <dbReference type="Proteomes" id="UP000076722"/>
    </source>
</evidence>
<evidence type="ECO:0000313" key="1">
    <source>
        <dbReference type="EMBL" id="KZS92409.1"/>
    </source>
</evidence>
<reference evidence="1 2" key="1">
    <citation type="journal article" date="2016" name="Mol. Biol. Evol.">
        <title>Comparative Genomics of Early-Diverging Mushroom-Forming Fungi Provides Insights into the Origins of Lignocellulose Decay Capabilities.</title>
        <authorList>
            <person name="Nagy L.G."/>
            <person name="Riley R."/>
            <person name="Tritt A."/>
            <person name="Adam C."/>
            <person name="Daum C."/>
            <person name="Floudas D."/>
            <person name="Sun H."/>
            <person name="Yadav J.S."/>
            <person name="Pangilinan J."/>
            <person name="Larsson K.H."/>
            <person name="Matsuura K."/>
            <person name="Barry K."/>
            <person name="Labutti K."/>
            <person name="Kuo R."/>
            <person name="Ohm R.A."/>
            <person name="Bhattacharya S.S."/>
            <person name="Shirouzu T."/>
            <person name="Yoshinaga Y."/>
            <person name="Martin F.M."/>
            <person name="Grigoriev I.V."/>
            <person name="Hibbett D.S."/>
        </authorList>
    </citation>
    <scope>NUCLEOTIDE SEQUENCE [LARGE SCALE GENOMIC DNA]</scope>
    <source>
        <strain evidence="1 2">HHB9708</strain>
    </source>
</reference>
<dbReference type="AlphaFoldDB" id="A0A164TJ52"/>
<protein>
    <recommendedName>
        <fullName evidence="3">MYND-type domain-containing protein</fullName>
    </recommendedName>
</protein>
<evidence type="ECO:0008006" key="3">
    <source>
        <dbReference type="Google" id="ProtNLM"/>
    </source>
</evidence>
<dbReference type="OrthoDB" id="341421at2759"/>
<sequence length="751" mass="85306">MQKMGEKGPIYARTEYPLSRHFIPPPPILQLTSPPEIVACLDAERCVGGVRTRGERARADSLRVRLPEQLNLSSDTAQLLSTTSRIMTRQSLTEELAELAWTDEKIPDIICAHNGIDLSTRHGYKTLHKDFATALSRLDRCWDDHEGDHKVMAGIVFVYGTMAKDVLLRNQLHESGFLSKILLAVEHPVIQLAGLQALHIVFHHTQPDDKSTENVSAEMAEKVMDILVSLLQDELTDDFIGEFCISIFSHLFEAAISNSSGSNISDERMRYFHVSRIVNLALERIRIRGLELHSDELGHVLPMLTTLPFNARKAYFQNHSAINLIVACLRSTSLRVRCQGMMGLYRLEWNDTERYENESIRLLIKPVRKQDVPSVIKGALSEYGLERCEFLATWTTFGAMSKALIRCTKEGDLLRLGKDLAAGMLVAESSVPTGKVYIEDPASFDADLPFDDWMESLPLCAQALRTHKKFDMADIVELKYFMMTERWDDLSRLGQAAIARKPEIAFFYYAMASKGGYQAIKWATLGLKCQRLPPFIRWILLYERAVQAMKSAFLTLSRENVPKSRKEKGITCLKCAYHDLKAFVDGAPPDCCRMLHALNRLILISVVVKGQDLSPDLREISDILHKHELAEEIHKFFWEPDLPETHMSRVRVRMMQKLPKAAKQWRTFIERTSNMGSSEVELEEELLACAIDEAECFDEDDMTFDPFSSAMFADTNDKSLKLHRCANCSNSSAALRKCSRCGIVRYCNENW</sequence>